<accession>A0A915DHQ0</accession>
<sequence>MTTPLNWKSIRWDNCGRLQRPRNKRQEVVKVLRYLKTSRSVMFLCLVASSPRDNTLTRFITCNQKYQVCCEKPHQKALWPSMKKPGTPTHTAKLSSLIPTTWGTIFFARIETIHLNDRGTTENAHGLSQEMLAKREVVNINIANDHEFLNSSDLKPETSPSLVMSAKTGRGKLDGNWRERYFFWFSLELYVA</sequence>
<dbReference type="GO" id="GO:0005737">
    <property type="term" value="C:cytoplasm"/>
    <property type="evidence" value="ECO:0007669"/>
    <property type="project" value="TreeGrafter"/>
</dbReference>
<protein>
    <recommendedName>
        <fullName evidence="1">Phosphatidylinositol transfer protein N-terminal domain-containing protein</fullName>
    </recommendedName>
</protein>
<dbReference type="Pfam" id="PF02121">
    <property type="entry name" value="IP_trans"/>
    <property type="match status" value="1"/>
</dbReference>
<dbReference type="InterPro" id="IPR055261">
    <property type="entry name" value="PI_transfer_N"/>
</dbReference>
<dbReference type="GO" id="GO:0008525">
    <property type="term" value="F:phosphatidylcholine transporter activity"/>
    <property type="evidence" value="ECO:0007669"/>
    <property type="project" value="TreeGrafter"/>
</dbReference>
<dbReference type="SUPFAM" id="SSF55961">
    <property type="entry name" value="Bet v1-like"/>
    <property type="match status" value="1"/>
</dbReference>
<dbReference type="GO" id="GO:0035091">
    <property type="term" value="F:phosphatidylinositol binding"/>
    <property type="evidence" value="ECO:0007669"/>
    <property type="project" value="TreeGrafter"/>
</dbReference>
<feature type="domain" description="Phosphatidylinositol transfer protein N-terminal" evidence="1">
    <location>
        <begin position="105"/>
        <end position="180"/>
    </location>
</feature>
<dbReference type="AlphaFoldDB" id="A0A915DHQ0"/>
<evidence type="ECO:0000313" key="2">
    <source>
        <dbReference type="Proteomes" id="UP000887574"/>
    </source>
</evidence>
<dbReference type="PANTHER" id="PTHR10658">
    <property type="entry name" value="PHOSPHATIDYLINOSITOL TRANSFER PROTEIN"/>
    <property type="match status" value="1"/>
</dbReference>
<keyword evidence="2" id="KW-1185">Reference proteome</keyword>
<evidence type="ECO:0000259" key="1">
    <source>
        <dbReference type="Pfam" id="PF02121"/>
    </source>
</evidence>
<dbReference type="Gene3D" id="3.30.530.20">
    <property type="match status" value="1"/>
</dbReference>
<proteinExistence type="predicted"/>
<dbReference type="Proteomes" id="UP000887574">
    <property type="component" value="Unplaced"/>
</dbReference>
<evidence type="ECO:0000313" key="3">
    <source>
        <dbReference type="WBParaSite" id="jg19380"/>
    </source>
</evidence>
<dbReference type="WBParaSite" id="jg19380">
    <property type="protein sequence ID" value="jg19380"/>
    <property type="gene ID" value="jg19380"/>
</dbReference>
<dbReference type="InterPro" id="IPR001666">
    <property type="entry name" value="PI_transfer"/>
</dbReference>
<dbReference type="InterPro" id="IPR023393">
    <property type="entry name" value="START-like_dom_sf"/>
</dbReference>
<dbReference type="GO" id="GO:0031210">
    <property type="term" value="F:phosphatidylcholine binding"/>
    <property type="evidence" value="ECO:0007669"/>
    <property type="project" value="TreeGrafter"/>
</dbReference>
<reference evidence="3" key="1">
    <citation type="submission" date="2022-11" db="UniProtKB">
        <authorList>
            <consortium name="WormBaseParasite"/>
        </authorList>
    </citation>
    <scope>IDENTIFICATION</scope>
</reference>
<dbReference type="GO" id="GO:0008526">
    <property type="term" value="F:phosphatidylinositol transfer activity"/>
    <property type="evidence" value="ECO:0007669"/>
    <property type="project" value="TreeGrafter"/>
</dbReference>
<name>A0A915DHQ0_9BILA</name>
<dbReference type="PANTHER" id="PTHR10658:SF11">
    <property type="entry name" value="VIBRATOR, ISOFORM B"/>
    <property type="match status" value="1"/>
</dbReference>
<organism evidence="2 3">
    <name type="scientific">Ditylenchus dipsaci</name>
    <dbReference type="NCBI Taxonomy" id="166011"/>
    <lineage>
        <taxon>Eukaryota</taxon>
        <taxon>Metazoa</taxon>
        <taxon>Ecdysozoa</taxon>
        <taxon>Nematoda</taxon>
        <taxon>Chromadorea</taxon>
        <taxon>Rhabditida</taxon>
        <taxon>Tylenchina</taxon>
        <taxon>Tylenchomorpha</taxon>
        <taxon>Sphaerularioidea</taxon>
        <taxon>Anguinidae</taxon>
        <taxon>Anguininae</taxon>
        <taxon>Ditylenchus</taxon>
    </lineage>
</organism>